<dbReference type="Gene3D" id="2.40.160.50">
    <property type="entry name" value="membrane protein fhac: a member of the omp85/tpsb transporter family"/>
    <property type="match status" value="1"/>
</dbReference>
<dbReference type="InterPro" id="IPR039910">
    <property type="entry name" value="D15-like"/>
</dbReference>
<proteinExistence type="predicted"/>
<dbReference type="Pfam" id="PF07244">
    <property type="entry name" value="POTRA"/>
    <property type="match status" value="1"/>
</dbReference>
<dbReference type="Pfam" id="PF01103">
    <property type="entry name" value="Omp85"/>
    <property type="match status" value="1"/>
</dbReference>
<feature type="signal peptide" evidence="4">
    <location>
        <begin position="1"/>
        <end position="21"/>
    </location>
</feature>
<keyword evidence="4" id="KW-0732">Signal</keyword>
<dbReference type="OrthoDB" id="9769707at2"/>
<evidence type="ECO:0000256" key="1">
    <source>
        <dbReference type="ARBA" id="ARBA00004370"/>
    </source>
</evidence>
<evidence type="ECO:0000259" key="5">
    <source>
        <dbReference type="Pfam" id="PF01103"/>
    </source>
</evidence>
<feature type="domain" description="Bacterial surface antigen (D15)" evidence="5">
    <location>
        <begin position="297"/>
        <end position="596"/>
    </location>
</feature>
<dbReference type="InterPro" id="IPR000184">
    <property type="entry name" value="Bac_surfAg_D15"/>
</dbReference>
<organism evidence="7 8">
    <name type="scientific">Litoreibacter ponti</name>
    <dbReference type="NCBI Taxonomy" id="1510457"/>
    <lineage>
        <taxon>Bacteria</taxon>
        <taxon>Pseudomonadati</taxon>
        <taxon>Pseudomonadota</taxon>
        <taxon>Alphaproteobacteria</taxon>
        <taxon>Rhodobacterales</taxon>
        <taxon>Roseobacteraceae</taxon>
        <taxon>Litoreibacter</taxon>
    </lineage>
</organism>
<name>A0A2T6BJB5_9RHOB</name>
<dbReference type="EMBL" id="QBKS01000001">
    <property type="protein sequence ID" value="PTX56146.1"/>
    <property type="molecule type" value="Genomic_DNA"/>
</dbReference>
<dbReference type="AlphaFoldDB" id="A0A2T6BJB5"/>
<dbReference type="Gene3D" id="3.10.20.310">
    <property type="entry name" value="membrane protein fhac"/>
    <property type="match status" value="1"/>
</dbReference>
<gene>
    <name evidence="7" type="ORF">C8N43_0797</name>
</gene>
<evidence type="ECO:0000256" key="4">
    <source>
        <dbReference type="SAM" id="SignalP"/>
    </source>
</evidence>
<feature type="domain" description="POTRA" evidence="6">
    <location>
        <begin position="198"/>
        <end position="259"/>
    </location>
</feature>
<evidence type="ECO:0000259" key="6">
    <source>
        <dbReference type="Pfam" id="PF07244"/>
    </source>
</evidence>
<comment type="subcellular location">
    <subcellularLocation>
        <location evidence="1">Membrane</location>
    </subcellularLocation>
</comment>
<dbReference type="RefSeq" id="WP_107844368.1">
    <property type="nucleotide sequence ID" value="NZ_QBKS01000001.1"/>
</dbReference>
<comment type="caution">
    <text evidence="7">The sequence shown here is derived from an EMBL/GenBank/DDBJ whole genome shotgun (WGS) entry which is preliminary data.</text>
</comment>
<dbReference type="PANTHER" id="PTHR12815:SF42">
    <property type="entry name" value="BACTERIAL SURFACE ANTIGEN (D15) DOMAIN-CONTAINING PROTEIN"/>
    <property type="match status" value="1"/>
</dbReference>
<reference evidence="7 8" key="1">
    <citation type="submission" date="2018-04" db="EMBL/GenBank/DDBJ databases">
        <title>Genomic Encyclopedia of Archaeal and Bacterial Type Strains, Phase II (KMG-II): from individual species to whole genera.</title>
        <authorList>
            <person name="Goeker M."/>
        </authorList>
    </citation>
    <scope>NUCLEOTIDE SEQUENCE [LARGE SCALE GENOMIC DNA]</scope>
    <source>
        <strain evidence="7 8">DSM 100977</strain>
    </source>
</reference>
<keyword evidence="2" id="KW-0812">Transmembrane</keyword>
<evidence type="ECO:0000256" key="2">
    <source>
        <dbReference type="ARBA" id="ARBA00022452"/>
    </source>
</evidence>
<dbReference type="GO" id="GO:0019867">
    <property type="term" value="C:outer membrane"/>
    <property type="evidence" value="ECO:0007669"/>
    <property type="project" value="InterPro"/>
</dbReference>
<keyword evidence="8" id="KW-1185">Reference proteome</keyword>
<keyword evidence="2" id="KW-1134">Transmembrane beta strand</keyword>
<evidence type="ECO:0000313" key="7">
    <source>
        <dbReference type="EMBL" id="PTX56146.1"/>
    </source>
</evidence>
<dbReference type="Proteomes" id="UP000243978">
    <property type="component" value="Unassembled WGS sequence"/>
</dbReference>
<dbReference type="InterPro" id="IPR010827">
    <property type="entry name" value="BamA/TamA_POTRA"/>
</dbReference>
<evidence type="ECO:0000313" key="8">
    <source>
        <dbReference type="Proteomes" id="UP000243978"/>
    </source>
</evidence>
<feature type="chain" id="PRO_5015699144" evidence="4">
    <location>
        <begin position="22"/>
        <end position="596"/>
    </location>
</feature>
<protein>
    <submittedName>
        <fullName evidence="7">Autotransporter secretion outer membrane protein TamA</fullName>
    </submittedName>
</protein>
<sequence>MRLPFGRAALLLLMSVLPVAALDVRIATDRPDSDLAEALRATSLSAGLLQREEPATPQDVLAAAQADYARLVGLLYDRGYFGPVISIKLDGREVASIPAVAPPRAVGTVQITVREGQQFRFGDVQLTPLAPGTELPEDFARGAQASTSTLRDAAEAGVTGWRDVGHAKAALSGQTIIARHDAGALDADLRLDPGPRLRFGDLVIRGPERMREDRIRDIAGLPTGSVFDPEELELAATRLRRTGVFSVVVLSEAEQPRGDVLDINTQLTEAKPRRFGFGAELSTQQGLGLSAFWLHRNLFGGAERLRIEGEVEGIGGDSGGEDYNVQLTFGRPATFNEDTDFYAEAEISSEDEPNYSADRIRLEAGIRRYASLQREYTFGLGFEAADTVDAFGEQSYRILTAPMGAEFDYRNNELNATDGYYARVALTPFLNISGTASGVRLFADGRVYRSFGAEDRFTFALRGQLGAVSGPSLQDAPVDFLFYSGGGGTVRGQDYQSLGVELASGATVGGRSFIGLSGEIRAKTTDNLSIVGFYDLGYVGSEEFPDGSSGEWHSGAGLGIRYDTGIGPVRLDVGLPISGPSDQSGFEIYIGIGQAF</sequence>
<evidence type="ECO:0000256" key="3">
    <source>
        <dbReference type="ARBA" id="ARBA00023136"/>
    </source>
</evidence>
<keyword evidence="3" id="KW-0472">Membrane</keyword>
<accession>A0A2T6BJB5</accession>
<dbReference type="PANTHER" id="PTHR12815">
    <property type="entry name" value="SORTING AND ASSEMBLY MACHINERY SAMM50 PROTEIN FAMILY MEMBER"/>
    <property type="match status" value="1"/>
</dbReference>